<feature type="chain" id="PRO_5040353885" evidence="2">
    <location>
        <begin position="21"/>
        <end position="428"/>
    </location>
</feature>
<evidence type="ECO:0000313" key="3">
    <source>
        <dbReference type="EMBL" id="KAF9510561.1"/>
    </source>
</evidence>
<dbReference type="Proteomes" id="UP000886523">
    <property type="component" value="Unassembled WGS sequence"/>
</dbReference>
<dbReference type="AlphaFoldDB" id="A0A9P6DPZ2"/>
<keyword evidence="2" id="KW-0732">Signal</keyword>
<dbReference type="EMBL" id="MU129014">
    <property type="protein sequence ID" value="KAF9510561.1"/>
    <property type="molecule type" value="Genomic_DNA"/>
</dbReference>
<evidence type="ECO:0000256" key="1">
    <source>
        <dbReference type="SAM" id="MobiDB-lite"/>
    </source>
</evidence>
<evidence type="ECO:0000313" key="4">
    <source>
        <dbReference type="Proteomes" id="UP000886523"/>
    </source>
</evidence>
<reference evidence="3" key="1">
    <citation type="journal article" date="2020" name="Nat. Commun.">
        <title>Large-scale genome sequencing of mycorrhizal fungi provides insights into the early evolution of symbiotic traits.</title>
        <authorList>
            <person name="Miyauchi S."/>
            <person name="Kiss E."/>
            <person name="Kuo A."/>
            <person name="Drula E."/>
            <person name="Kohler A."/>
            <person name="Sanchez-Garcia M."/>
            <person name="Morin E."/>
            <person name="Andreopoulos B."/>
            <person name="Barry K.W."/>
            <person name="Bonito G."/>
            <person name="Buee M."/>
            <person name="Carver A."/>
            <person name="Chen C."/>
            <person name="Cichocki N."/>
            <person name="Clum A."/>
            <person name="Culley D."/>
            <person name="Crous P.W."/>
            <person name="Fauchery L."/>
            <person name="Girlanda M."/>
            <person name="Hayes R.D."/>
            <person name="Keri Z."/>
            <person name="LaButti K."/>
            <person name="Lipzen A."/>
            <person name="Lombard V."/>
            <person name="Magnuson J."/>
            <person name="Maillard F."/>
            <person name="Murat C."/>
            <person name="Nolan M."/>
            <person name="Ohm R.A."/>
            <person name="Pangilinan J."/>
            <person name="Pereira M.F."/>
            <person name="Perotto S."/>
            <person name="Peter M."/>
            <person name="Pfister S."/>
            <person name="Riley R."/>
            <person name="Sitrit Y."/>
            <person name="Stielow J.B."/>
            <person name="Szollosi G."/>
            <person name="Zifcakova L."/>
            <person name="Stursova M."/>
            <person name="Spatafora J.W."/>
            <person name="Tedersoo L."/>
            <person name="Vaario L.M."/>
            <person name="Yamada A."/>
            <person name="Yan M."/>
            <person name="Wang P."/>
            <person name="Xu J."/>
            <person name="Bruns T."/>
            <person name="Baldrian P."/>
            <person name="Vilgalys R."/>
            <person name="Dunand C."/>
            <person name="Henrissat B."/>
            <person name="Grigoriev I.V."/>
            <person name="Hibbett D."/>
            <person name="Nagy L.G."/>
            <person name="Martin F.M."/>
        </authorList>
    </citation>
    <scope>NUCLEOTIDE SEQUENCE</scope>
    <source>
        <strain evidence="3">UP504</strain>
    </source>
</reference>
<feature type="region of interest" description="Disordered" evidence="1">
    <location>
        <begin position="96"/>
        <end position="129"/>
    </location>
</feature>
<proteinExistence type="predicted"/>
<protein>
    <submittedName>
        <fullName evidence="3">Uncharacterized protein</fullName>
    </submittedName>
</protein>
<accession>A0A9P6DPZ2</accession>
<feature type="compositionally biased region" description="Polar residues" evidence="1">
    <location>
        <begin position="111"/>
        <end position="124"/>
    </location>
</feature>
<name>A0A9P6DPZ2_9AGAM</name>
<organism evidence="3 4">
    <name type="scientific">Hydnum rufescens UP504</name>
    <dbReference type="NCBI Taxonomy" id="1448309"/>
    <lineage>
        <taxon>Eukaryota</taxon>
        <taxon>Fungi</taxon>
        <taxon>Dikarya</taxon>
        <taxon>Basidiomycota</taxon>
        <taxon>Agaricomycotina</taxon>
        <taxon>Agaricomycetes</taxon>
        <taxon>Cantharellales</taxon>
        <taxon>Hydnaceae</taxon>
        <taxon>Hydnum</taxon>
    </lineage>
</organism>
<keyword evidence="4" id="KW-1185">Reference proteome</keyword>
<comment type="caution">
    <text evidence="3">The sequence shown here is derived from an EMBL/GenBank/DDBJ whole genome shotgun (WGS) entry which is preliminary data.</text>
</comment>
<evidence type="ECO:0000256" key="2">
    <source>
        <dbReference type="SAM" id="SignalP"/>
    </source>
</evidence>
<feature type="signal peptide" evidence="2">
    <location>
        <begin position="1"/>
        <end position="20"/>
    </location>
</feature>
<feature type="region of interest" description="Disordered" evidence="1">
    <location>
        <begin position="55"/>
        <end position="78"/>
    </location>
</feature>
<gene>
    <name evidence="3" type="ORF">BS47DRAFT_1407608</name>
</gene>
<sequence length="428" mass="47908">MPCILLLVTGILATAFPLLALVSSPHVPPPDQDFPSVQGLHHDQPEPENAMLEDQAPEAQTVSQLPGPVSSDHDHDTSMQVDARQVGLLVSPKDLPIIPSSEFDDLDIQTDDNGQPGTESNETAEASPVNLDPPIFVGDWFHIKFSSVTGDVNIREVFEHLSEDHLFSVCVWKNKGGKGLACLKKVMLAFKLQPQWDAMLSHFRNSPGSRLFDFEEATKIAVAHQESIASFRWVLDPDYVEMCYAHQQSADNLTLMLENAPACREIGNLCMLHLFPPPLEGDSGIQTFIRYHFLDLHRFPPLVADEVEYLQCTLDRVEFTTAWFLATLDQEYDVIQCHLKMINLLAFWVLLYITHGPYDVLVRELGQMAKTAVAAGDQAVLYSRPSRPCHMEAFGFLDSQVWFIEWDSSSPHPTLFLKAGTPMFSGPR</sequence>